<dbReference type="InterPro" id="IPR045012">
    <property type="entry name" value="NLP"/>
</dbReference>
<dbReference type="SMART" id="SM00666">
    <property type="entry name" value="PB1"/>
    <property type="match status" value="1"/>
</dbReference>
<dbReference type="PROSITE" id="PS51745">
    <property type="entry name" value="PB1"/>
    <property type="match status" value="1"/>
</dbReference>
<dbReference type="Pfam" id="PF00564">
    <property type="entry name" value="PB1"/>
    <property type="match status" value="1"/>
</dbReference>
<dbReference type="PANTHER" id="PTHR32002">
    <property type="entry name" value="PROTEIN NLP8"/>
    <property type="match status" value="1"/>
</dbReference>
<feature type="compositionally biased region" description="Basic and acidic residues" evidence="5">
    <location>
        <begin position="37"/>
        <end position="47"/>
    </location>
</feature>
<dbReference type="GO" id="GO:0003700">
    <property type="term" value="F:DNA-binding transcription factor activity"/>
    <property type="evidence" value="ECO:0007669"/>
    <property type="project" value="InterPro"/>
</dbReference>
<reference evidence="8" key="1">
    <citation type="submission" date="2023-03" db="EMBL/GenBank/DDBJ databases">
        <authorList>
            <person name="Julca I."/>
        </authorList>
    </citation>
    <scope>NUCLEOTIDE SEQUENCE</scope>
</reference>
<dbReference type="InterPro" id="IPR000270">
    <property type="entry name" value="PB1_dom"/>
</dbReference>
<keyword evidence="3" id="KW-0804">Transcription</keyword>
<dbReference type="AlphaFoldDB" id="A0AAV1DWK1"/>
<feature type="region of interest" description="Disordered" evidence="5">
    <location>
        <begin position="1"/>
        <end position="65"/>
    </location>
</feature>
<protein>
    <submittedName>
        <fullName evidence="8">OLC1v1011315C1</fullName>
    </submittedName>
</protein>
<feature type="domain" description="RWP-RK" evidence="6">
    <location>
        <begin position="574"/>
        <end position="661"/>
    </location>
</feature>
<dbReference type="GO" id="GO:0003677">
    <property type="term" value="F:DNA binding"/>
    <property type="evidence" value="ECO:0007669"/>
    <property type="project" value="UniProtKB-KW"/>
</dbReference>
<dbReference type="SUPFAM" id="SSF54277">
    <property type="entry name" value="CAD &amp; PB1 domains"/>
    <property type="match status" value="1"/>
</dbReference>
<dbReference type="Gene3D" id="3.10.20.90">
    <property type="entry name" value="Phosphatidylinositol 3-kinase Catalytic Subunit, Chain A, domain 1"/>
    <property type="match status" value="1"/>
</dbReference>
<evidence type="ECO:0000259" key="6">
    <source>
        <dbReference type="PROSITE" id="PS51519"/>
    </source>
</evidence>
<name>A0AAV1DWK1_OLDCO</name>
<accession>A0AAV1DWK1</accession>
<keyword evidence="1" id="KW-0805">Transcription regulation</keyword>
<feature type="compositionally biased region" description="Polar residues" evidence="5">
    <location>
        <begin position="53"/>
        <end position="65"/>
    </location>
</feature>
<dbReference type="PROSITE" id="PS51519">
    <property type="entry name" value="RWP_RK"/>
    <property type="match status" value="1"/>
</dbReference>
<evidence type="ECO:0000256" key="1">
    <source>
        <dbReference type="ARBA" id="ARBA00023015"/>
    </source>
</evidence>
<evidence type="ECO:0000256" key="2">
    <source>
        <dbReference type="ARBA" id="ARBA00023125"/>
    </source>
</evidence>
<gene>
    <name evidence="8" type="ORF">OLC1_LOCUS18648</name>
</gene>
<evidence type="ECO:0000313" key="8">
    <source>
        <dbReference type="EMBL" id="CAI9111164.1"/>
    </source>
</evidence>
<dbReference type="InterPro" id="IPR055081">
    <property type="entry name" value="NLP1-9_GAF"/>
</dbReference>
<keyword evidence="2" id="KW-0238">DNA-binding</keyword>
<keyword evidence="4" id="KW-0539">Nucleus</keyword>
<proteinExistence type="predicted"/>
<evidence type="ECO:0000256" key="5">
    <source>
        <dbReference type="SAM" id="MobiDB-lite"/>
    </source>
</evidence>
<feature type="domain" description="PB1" evidence="7">
    <location>
        <begin position="708"/>
        <end position="789"/>
    </location>
</feature>
<dbReference type="PANTHER" id="PTHR32002:SF62">
    <property type="entry name" value="PROTEIN NLP6-LIKE ISOFORM X1"/>
    <property type="match status" value="1"/>
</dbReference>
<dbReference type="InterPro" id="IPR053793">
    <property type="entry name" value="PB1-like"/>
</dbReference>
<evidence type="ECO:0000259" key="7">
    <source>
        <dbReference type="PROSITE" id="PS51745"/>
    </source>
</evidence>
<keyword evidence="9" id="KW-1185">Reference proteome</keyword>
<dbReference type="InterPro" id="IPR003035">
    <property type="entry name" value="RWP-RK_dom"/>
</dbReference>
<evidence type="ECO:0000313" key="9">
    <source>
        <dbReference type="Proteomes" id="UP001161247"/>
    </source>
</evidence>
<evidence type="ECO:0000256" key="4">
    <source>
        <dbReference type="ARBA" id="ARBA00023242"/>
    </source>
</evidence>
<dbReference type="Pfam" id="PF22922">
    <property type="entry name" value="GAF_NLP"/>
    <property type="match status" value="1"/>
</dbReference>
<organism evidence="8 9">
    <name type="scientific">Oldenlandia corymbosa var. corymbosa</name>
    <dbReference type="NCBI Taxonomy" id="529605"/>
    <lineage>
        <taxon>Eukaryota</taxon>
        <taxon>Viridiplantae</taxon>
        <taxon>Streptophyta</taxon>
        <taxon>Embryophyta</taxon>
        <taxon>Tracheophyta</taxon>
        <taxon>Spermatophyta</taxon>
        <taxon>Magnoliopsida</taxon>
        <taxon>eudicotyledons</taxon>
        <taxon>Gunneridae</taxon>
        <taxon>Pentapetalae</taxon>
        <taxon>asterids</taxon>
        <taxon>lamiids</taxon>
        <taxon>Gentianales</taxon>
        <taxon>Rubiaceae</taxon>
        <taxon>Rubioideae</taxon>
        <taxon>Spermacoceae</taxon>
        <taxon>Hedyotis-Oldenlandia complex</taxon>
        <taxon>Oldenlandia</taxon>
    </lineage>
</organism>
<sequence length="791" mass="88322">MNPVPDGAVGISVKRVRGRPTKTVSQPKTVNFNPPPKAKETEPEPEPRPAAPQSQSTRSQPFPSSIQEKIKSFLETEIVRKEDEFLQFWKPARDTSGHTLLTLSAPDRSMGLRGVCSGGLFSYRCHSLHNDYRVVEGDGSLLGPFGRAFRQGSPEYCPNIECYSIQEFPPRDFAIACGIKQYWVLPLYEIDGHQLLLQQQQKCFGILEYISCRSCATSESLIPFEKILDALKLIGLACPASDLKNVYDSRINSLVSHPQLDIMVKFVKRKHHLPLIRVWAPCMFSGSEAVGRGGESLCNPSNSASKTTKLFPLLVSVNWNMRYAPELYHMSSNAACLVEEGKSLLGKAYSLQKSCFLIDTRKFDISSYPIVHLTRSSGLAASFAIPLTVIHRDLPPLILEIFLQVQQKCEGNLETILKLLLSTVAKELSVHNVDYGLRQNEEFYVKISHLDADNVVYFDVHRRLEVLQREEKEFPSSHQPPISRVDVSDNENHVVIARKKASALIDCPITQDITKYFGKFSPRSNVGIISDNENSGPADCLTTQDKGKSLGNLPADAKIIITLDDENPAVTDCSKAHVKADKVSNFSLSTNQSITLDDLITKSGEKLELTATELGVTRPSLKRICRELGTYWWPLVKKNKVDHIQSSLKIPSTTFEPDGAEIIKQFGIRHCSSDKAREEDASVADSVPSDTTDKSIVPENEETDCGYPMIVKATYGDDIVKFPIRSNLGLQGLLKELDERFKSKGERFKIKYEDDGDWITIACNKDLLFHMDTLRSSEETVMNLSVFPSTS</sequence>
<evidence type="ECO:0000256" key="3">
    <source>
        <dbReference type="ARBA" id="ARBA00023163"/>
    </source>
</evidence>
<dbReference type="Proteomes" id="UP001161247">
    <property type="component" value="Chromosome 6"/>
</dbReference>
<dbReference type="EMBL" id="OX459123">
    <property type="protein sequence ID" value="CAI9111164.1"/>
    <property type="molecule type" value="Genomic_DNA"/>
</dbReference>
<feature type="compositionally biased region" description="Polar residues" evidence="5">
    <location>
        <begin position="22"/>
        <end position="32"/>
    </location>
</feature>